<dbReference type="EMBL" id="CP040638">
    <property type="protein sequence ID" value="QCW05216.1"/>
    <property type="molecule type" value="Genomic_DNA"/>
</dbReference>
<organism evidence="1 2">
    <name type="scientific">Natrinema pallidum</name>
    <dbReference type="NCBI Taxonomy" id="69527"/>
    <lineage>
        <taxon>Archaea</taxon>
        <taxon>Methanobacteriati</taxon>
        <taxon>Methanobacteriota</taxon>
        <taxon>Stenosarchaea group</taxon>
        <taxon>Halobacteria</taxon>
        <taxon>Halobacteriales</taxon>
        <taxon>Natrialbaceae</taxon>
        <taxon>Natrinema</taxon>
    </lineage>
</organism>
<sequence length="51" mass="5856">MVDAGVFPNRSEAIRAAIRQFVTRAKLVQFVLRLQLPEQQLNFPPTAVDFR</sequence>
<dbReference type="AlphaFoldDB" id="A0A4P9TJQ9"/>
<dbReference type="Proteomes" id="UP000307562">
    <property type="component" value="Plasmid pNPA200"/>
</dbReference>
<geneLocation type="plasmid" evidence="2">
    <name>pnpa200</name>
</geneLocation>
<dbReference type="SUPFAM" id="SSF47598">
    <property type="entry name" value="Ribbon-helix-helix"/>
    <property type="match status" value="1"/>
</dbReference>
<accession>A0A4P9TJQ9</accession>
<keyword evidence="1" id="KW-0614">Plasmid</keyword>
<dbReference type="Gene3D" id="1.10.1220.10">
    <property type="entry name" value="Met repressor-like"/>
    <property type="match status" value="1"/>
</dbReference>
<dbReference type="InterPro" id="IPR013321">
    <property type="entry name" value="Arc_rbn_hlx_hlx"/>
</dbReference>
<keyword evidence="2" id="KW-1185">Reference proteome</keyword>
<evidence type="ECO:0000313" key="1">
    <source>
        <dbReference type="EMBL" id="QCW05216.1"/>
    </source>
</evidence>
<gene>
    <name evidence="1" type="ORF">FGF80_17885</name>
</gene>
<proteinExistence type="predicted"/>
<dbReference type="GO" id="GO:0006355">
    <property type="term" value="P:regulation of DNA-templated transcription"/>
    <property type="evidence" value="ECO:0007669"/>
    <property type="project" value="InterPro"/>
</dbReference>
<evidence type="ECO:0000313" key="2">
    <source>
        <dbReference type="Proteomes" id="UP000307562"/>
    </source>
</evidence>
<dbReference type="CDD" id="cd22231">
    <property type="entry name" value="RHH_NikR_HicB-like"/>
    <property type="match status" value="1"/>
</dbReference>
<dbReference type="InterPro" id="IPR010985">
    <property type="entry name" value="Ribbon_hlx_hlx"/>
</dbReference>
<reference evidence="2" key="1">
    <citation type="submission" date="2019-05" db="EMBL/GenBank/DDBJ databases">
        <title>Complete Genome Sequence and Methylation Pattern of the Halophilic Archaeon Natrinema pallidum BOL6-1.</title>
        <authorList>
            <person name="DasSarma P."/>
            <person name="DasSarma B.P."/>
            <person name="DasSarma S.L."/>
            <person name="Martinez F.L."/>
            <person name="Guzman D."/>
            <person name="Roberts R.J."/>
            <person name="DasSarma S."/>
        </authorList>
    </citation>
    <scope>NUCLEOTIDE SEQUENCE [LARGE SCALE GENOMIC DNA]</scope>
    <source>
        <strain evidence="2">BOL6-1</strain>
        <plasmid evidence="2">pnpa200</plasmid>
    </source>
</reference>
<name>A0A4P9TJQ9_9EURY</name>
<protein>
    <submittedName>
        <fullName evidence="1">Ribbon-helix-helix protein, CopG family</fullName>
    </submittedName>
</protein>
<dbReference type="KEGG" id="npl:FGF80_17885"/>